<protein>
    <submittedName>
        <fullName evidence="1">Uncharacterized protein</fullName>
    </submittedName>
</protein>
<gene>
    <name evidence="1" type="ORF">NW762_006532</name>
</gene>
<dbReference type="EMBL" id="JAOQAZ010000011">
    <property type="protein sequence ID" value="KAJ4262919.1"/>
    <property type="molecule type" value="Genomic_DNA"/>
</dbReference>
<evidence type="ECO:0000313" key="1">
    <source>
        <dbReference type="EMBL" id="KAJ4262919.1"/>
    </source>
</evidence>
<accession>A0A9W8RZ70</accession>
<keyword evidence="2" id="KW-1185">Reference proteome</keyword>
<organism evidence="1 2">
    <name type="scientific">Fusarium torreyae</name>
    <dbReference type="NCBI Taxonomy" id="1237075"/>
    <lineage>
        <taxon>Eukaryota</taxon>
        <taxon>Fungi</taxon>
        <taxon>Dikarya</taxon>
        <taxon>Ascomycota</taxon>
        <taxon>Pezizomycotina</taxon>
        <taxon>Sordariomycetes</taxon>
        <taxon>Hypocreomycetidae</taxon>
        <taxon>Hypocreales</taxon>
        <taxon>Nectriaceae</taxon>
        <taxon>Fusarium</taxon>
    </lineage>
</organism>
<proteinExistence type="predicted"/>
<sequence>MLSLIDLCTNKLSTIVFLQLETRWASLLQNYDVIIKKSVLGSLLNWRRGDQRWTLLLSASLAFPLALSVGYKTFIGGRVNVQAQNSSGHYGLTGPVGLTEFASGSALMVNATIPFMFNAPKKLPSRPQAFGFNMLLLDDKSISVAMLDGPSPSYVESIRNKLRSQQSYTVAANVSALSWKLDPEVNEHRDDDDWWNNFYNKSAGQGPQYISLYKERMWLSSLWTDPQVHRFFMLLTPHKKESRKIRPTKLEFQKLAIGFVSQRRRCKGKWKITPSAVDLVEGDCTETFEGPFPSDCRTLHLNDARFLISDFVGGLDTRELTEEGQIRLTAVVSALFWSRLTAFCGINSPVKDLIPSENEQFEYTRKDTARKAVPVLRASPILALVLLSHPVVDILLLSLRMILSSAPVSGGFGLISVLSGYKPKESDILRGAGLSGEGCERIELDFDKSGDTYEHGAERLQFQVGEARNTQGPRRKKLSHWVEYY</sequence>
<reference evidence="1" key="1">
    <citation type="submission" date="2022-09" db="EMBL/GenBank/DDBJ databases">
        <title>Fusarium specimens isolated from Avocado Roots.</title>
        <authorList>
            <person name="Stajich J."/>
            <person name="Roper C."/>
            <person name="Heimlech-Rivalta G."/>
        </authorList>
    </citation>
    <scope>NUCLEOTIDE SEQUENCE</scope>
    <source>
        <strain evidence="1">CF00136</strain>
    </source>
</reference>
<evidence type="ECO:0000313" key="2">
    <source>
        <dbReference type="Proteomes" id="UP001152049"/>
    </source>
</evidence>
<dbReference type="OrthoDB" id="5420013at2759"/>
<comment type="caution">
    <text evidence="1">The sequence shown here is derived from an EMBL/GenBank/DDBJ whole genome shotgun (WGS) entry which is preliminary data.</text>
</comment>
<dbReference type="Proteomes" id="UP001152049">
    <property type="component" value="Unassembled WGS sequence"/>
</dbReference>
<dbReference type="AlphaFoldDB" id="A0A9W8RZ70"/>
<name>A0A9W8RZ70_9HYPO</name>